<sequence>MHIKGALDTSLTRHFQCDAVITSRQISQTGSNLCKETNTFIRATVGLVKPVCERAGEPYRGMRRSLQPFDVVVCTLKNQGARLPHCQYRGAIRTRRIAIQCEQGLPVHYDGDVVVIND</sequence>
<dbReference type="OMA" id="HYCNAMM"/>
<dbReference type="GeneTree" id="ENSGT00940000157645"/>
<evidence type="ECO:0000256" key="6">
    <source>
        <dbReference type="ARBA" id="ARBA00022801"/>
    </source>
</evidence>
<evidence type="ECO:0000256" key="5">
    <source>
        <dbReference type="ARBA" id="ARBA00022759"/>
    </source>
</evidence>
<dbReference type="GO" id="GO:0004519">
    <property type="term" value="F:endonuclease activity"/>
    <property type="evidence" value="ECO:0007669"/>
    <property type="project" value="UniProtKB-KW"/>
</dbReference>
<evidence type="ECO:0000256" key="3">
    <source>
        <dbReference type="ARBA" id="ARBA00022525"/>
    </source>
</evidence>
<reference evidence="10" key="2">
    <citation type="submission" date="2025-09" db="UniProtKB">
        <authorList>
            <consortium name="Ensembl"/>
        </authorList>
    </citation>
    <scope>IDENTIFICATION</scope>
</reference>
<proteinExistence type="inferred from homology"/>
<dbReference type="InterPro" id="IPR001427">
    <property type="entry name" value="RNaseA"/>
</dbReference>
<name>A0A3Q2DVA6_CYPVA</name>
<dbReference type="Ensembl" id="ENSCVAT00000006280.1">
    <property type="protein sequence ID" value="ENSCVAP00000023617.1"/>
    <property type="gene ID" value="ENSCVAG00000007107.1"/>
</dbReference>
<organism evidence="10 11">
    <name type="scientific">Cyprinodon variegatus</name>
    <name type="common">Sheepshead minnow</name>
    <dbReference type="NCBI Taxonomy" id="28743"/>
    <lineage>
        <taxon>Eukaryota</taxon>
        <taxon>Metazoa</taxon>
        <taxon>Chordata</taxon>
        <taxon>Craniata</taxon>
        <taxon>Vertebrata</taxon>
        <taxon>Euteleostomi</taxon>
        <taxon>Actinopterygii</taxon>
        <taxon>Neopterygii</taxon>
        <taxon>Teleostei</taxon>
        <taxon>Neoteleostei</taxon>
        <taxon>Acanthomorphata</taxon>
        <taxon>Ovalentaria</taxon>
        <taxon>Atherinomorphae</taxon>
        <taxon>Cyprinodontiformes</taxon>
        <taxon>Cyprinodontidae</taxon>
        <taxon>Cyprinodon</taxon>
    </lineage>
</organism>
<dbReference type="GO" id="GO:0003676">
    <property type="term" value="F:nucleic acid binding"/>
    <property type="evidence" value="ECO:0007669"/>
    <property type="project" value="InterPro"/>
</dbReference>
<dbReference type="GO" id="GO:0005576">
    <property type="term" value="C:extracellular region"/>
    <property type="evidence" value="ECO:0007669"/>
    <property type="project" value="UniProtKB-SubCell"/>
</dbReference>
<dbReference type="GO" id="GO:0050830">
    <property type="term" value="P:defense response to Gram-positive bacterium"/>
    <property type="evidence" value="ECO:0007669"/>
    <property type="project" value="TreeGrafter"/>
</dbReference>
<keyword evidence="3" id="KW-0964">Secreted</keyword>
<dbReference type="GO" id="GO:0050829">
    <property type="term" value="P:defense response to Gram-negative bacterium"/>
    <property type="evidence" value="ECO:0007669"/>
    <property type="project" value="TreeGrafter"/>
</dbReference>
<evidence type="ECO:0000256" key="1">
    <source>
        <dbReference type="ARBA" id="ARBA00004613"/>
    </source>
</evidence>
<evidence type="ECO:0000259" key="9">
    <source>
        <dbReference type="SMART" id="SM00092"/>
    </source>
</evidence>
<comment type="similarity">
    <text evidence="2 8">Belongs to the pancreatic ribonuclease family.</text>
</comment>
<dbReference type="InterPro" id="IPR023411">
    <property type="entry name" value="RNaseA_AS"/>
</dbReference>
<protein>
    <recommendedName>
        <fullName evidence="9">Ribonuclease A-domain domain-containing protein</fullName>
    </recommendedName>
</protein>
<reference evidence="10" key="1">
    <citation type="submission" date="2025-08" db="UniProtKB">
        <authorList>
            <consortium name="Ensembl"/>
        </authorList>
    </citation>
    <scope>IDENTIFICATION</scope>
</reference>
<keyword evidence="6 8" id="KW-0378">Hydrolase</keyword>
<dbReference type="PANTHER" id="PTHR11437">
    <property type="entry name" value="RIBONUCLEASE"/>
    <property type="match status" value="1"/>
</dbReference>
<evidence type="ECO:0000256" key="2">
    <source>
        <dbReference type="ARBA" id="ARBA00005600"/>
    </source>
</evidence>
<evidence type="ECO:0000256" key="4">
    <source>
        <dbReference type="ARBA" id="ARBA00022722"/>
    </source>
</evidence>
<dbReference type="InterPro" id="IPR036816">
    <property type="entry name" value="RNaseA-like_dom_sf"/>
</dbReference>
<dbReference type="Proteomes" id="UP000265020">
    <property type="component" value="Unassembled WGS sequence"/>
</dbReference>
<dbReference type="SMART" id="SM00092">
    <property type="entry name" value="RNAse_Pc"/>
    <property type="match status" value="1"/>
</dbReference>
<dbReference type="PROSITE" id="PS00127">
    <property type="entry name" value="RNASE_PANCREATIC"/>
    <property type="match status" value="1"/>
</dbReference>
<evidence type="ECO:0000313" key="11">
    <source>
        <dbReference type="Proteomes" id="UP000265020"/>
    </source>
</evidence>
<dbReference type="InterPro" id="IPR023412">
    <property type="entry name" value="RNaseA_domain"/>
</dbReference>
<dbReference type="Pfam" id="PF00074">
    <property type="entry name" value="RnaseA"/>
    <property type="match status" value="1"/>
</dbReference>
<dbReference type="Gene3D" id="3.10.130.10">
    <property type="entry name" value="Ribonuclease A-like domain"/>
    <property type="match status" value="1"/>
</dbReference>
<accession>A0A3Q2DVA6</accession>
<dbReference type="AlphaFoldDB" id="A0A3Q2DVA6"/>
<dbReference type="PANTHER" id="PTHR11437:SF10">
    <property type="entry name" value="ANGIOGENIN-RELATED"/>
    <property type="match status" value="1"/>
</dbReference>
<feature type="domain" description="Ribonuclease A-domain" evidence="9">
    <location>
        <begin position="2"/>
        <end position="113"/>
    </location>
</feature>
<evidence type="ECO:0000256" key="7">
    <source>
        <dbReference type="ARBA" id="ARBA00023157"/>
    </source>
</evidence>
<keyword evidence="5 8" id="KW-0255">Endonuclease</keyword>
<evidence type="ECO:0000313" key="10">
    <source>
        <dbReference type="Ensembl" id="ENSCVAP00000023617.1"/>
    </source>
</evidence>
<dbReference type="GO" id="GO:0004540">
    <property type="term" value="F:RNA nuclease activity"/>
    <property type="evidence" value="ECO:0007669"/>
    <property type="project" value="TreeGrafter"/>
</dbReference>
<comment type="subcellular location">
    <subcellularLocation>
        <location evidence="1">Secreted</location>
    </subcellularLocation>
</comment>
<keyword evidence="4 8" id="KW-0540">Nuclease</keyword>
<keyword evidence="7" id="KW-1015">Disulfide bond</keyword>
<keyword evidence="11" id="KW-1185">Reference proteome</keyword>
<dbReference type="SUPFAM" id="SSF54076">
    <property type="entry name" value="RNase A-like"/>
    <property type="match status" value="1"/>
</dbReference>
<evidence type="ECO:0000256" key="8">
    <source>
        <dbReference type="RuleBase" id="RU000651"/>
    </source>
</evidence>
<dbReference type="GO" id="GO:0001525">
    <property type="term" value="P:angiogenesis"/>
    <property type="evidence" value="ECO:0007669"/>
    <property type="project" value="TreeGrafter"/>
</dbReference>
<dbReference type="GO" id="GO:0016787">
    <property type="term" value="F:hydrolase activity"/>
    <property type="evidence" value="ECO:0007669"/>
    <property type="project" value="UniProtKB-KW"/>
</dbReference>